<evidence type="ECO:0000313" key="2">
    <source>
        <dbReference type="EnsemblPlants" id="PGSC0003DMT400091377"/>
    </source>
</evidence>
<reference evidence="3" key="1">
    <citation type="journal article" date="2011" name="Nature">
        <title>Genome sequence and analysis of the tuber crop potato.</title>
        <authorList>
            <consortium name="The Potato Genome Sequencing Consortium"/>
        </authorList>
    </citation>
    <scope>NUCLEOTIDE SEQUENCE [LARGE SCALE GENOMIC DNA]</scope>
    <source>
        <strain evidence="3">cv. DM1-3 516 R44</strain>
    </source>
</reference>
<sequence>MAAKTPLHAKERTSVAGHPGIRQAKIRRVVRMVKGEIINQPEGAITLQRNSRFLSVGLILHAGLSFHYSVLCKVENTASEEQSTEVTENGEKMIKNGPQYRLELKDNRNHRRDEDGFSNCLILLAKNLTENTIRRTSRKLRLRSAVNGTKRMRQRHGCKGTNSM</sequence>
<dbReference type="HOGENOM" id="CLU_1621864_0_0_1"/>
<evidence type="ECO:0000313" key="3">
    <source>
        <dbReference type="Proteomes" id="UP000011115"/>
    </source>
</evidence>
<dbReference type="InParanoid" id="M1DMG6"/>
<dbReference type="AlphaFoldDB" id="M1DMG6"/>
<feature type="region of interest" description="Disordered" evidence="1">
    <location>
        <begin position="1"/>
        <end position="20"/>
    </location>
</feature>
<keyword evidence="3" id="KW-1185">Reference proteome</keyword>
<organism evidence="2 3">
    <name type="scientific">Solanum tuberosum</name>
    <name type="common">Potato</name>
    <dbReference type="NCBI Taxonomy" id="4113"/>
    <lineage>
        <taxon>Eukaryota</taxon>
        <taxon>Viridiplantae</taxon>
        <taxon>Streptophyta</taxon>
        <taxon>Embryophyta</taxon>
        <taxon>Tracheophyta</taxon>
        <taxon>Spermatophyta</taxon>
        <taxon>Magnoliopsida</taxon>
        <taxon>eudicotyledons</taxon>
        <taxon>Gunneridae</taxon>
        <taxon>Pentapetalae</taxon>
        <taxon>asterids</taxon>
        <taxon>lamiids</taxon>
        <taxon>Solanales</taxon>
        <taxon>Solanaceae</taxon>
        <taxon>Solanoideae</taxon>
        <taxon>Solaneae</taxon>
        <taxon>Solanum</taxon>
    </lineage>
</organism>
<dbReference type="Proteomes" id="UP000011115">
    <property type="component" value="Unassembled WGS sequence"/>
</dbReference>
<dbReference type="EnsemblPlants" id="PGSC0003DMT400091377">
    <property type="protein sequence ID" value="PGSC0003DMT400091377"/>
    <property type="gene ID" value="PGSC0003DMG400040948"/>
</dbReference>
<name>M1DMG6_SOLTU</name>
<protein>
    <submittedName>
        <fullName evidence="2">Uncharacterized protein</fullName>
    </submittedName>
</protein>
<dbReference type="Gramene" id="PGSC0003DMT400091377">
    <property type="protein sequence ID" value="PGSC0003DMT400091377"/>
    <property type="gene ID" value="PGSC0003DMG400040948"/>
</dbReference>
<proteinExistence type="predicted"/>
<evidence type="ECO:0000256" key="1">
    <source>
        <dbReference type="SAM" id="MobiDB-lite"/>
    </source>
</evidence>
<reference evidence="2" key="2">
    <citation type="submission" date="2015-06" db="UniProtKB">
        <authorList>
            <consortium name="EnsemblPlants"/>
        </authorList>
    </citation>
    <scope>IDENTIFICATION</scope>
    <source>
        <strain evidence="2">DM1-3 516 R44</strain>
    </source>
</reference>
<accession>M1DMG6</accession>
<dbReference type="PaxDb" id="4113-PGSC0003DMT400091377"/>